<comment type="caution">
    <text evidence="2">The sequence shown here is derived from an EMBL/GenBank/DDBJ whole genome shotgun (WGS) entry which is preliminary data.</text>
</comment>
<reference evidence="2 3" key="1">
    <citation type="journal article" date="2014" name="Antonie Van Leeuwenhoek">
        <title>Hyphomonas beringensis sp. nov. and Hyphomonas chukchiensis sp. nov., isolated from surface seawater of the Bering Sea and Chukchi Sea.</title>
        <authorList>
            <person name="Li C."/>
            <person name="Lai Q."/>
            <person name="Li G."/>
            <person name="Dong C."/>
            <person name="Wang J."/>
            <person name="Liao Y."/>
            <person name="Shao Z."/>
        </authorList>
    </citation>
    <scope>NUCLEOTIDE SEQUENCE [LARGE SCALE GENOMIC DNA]</scope>
    <source>
        <strain evidence="2 3">MHS-2</strain>
    </source>
</reference>
<accession>A0A059FN54</accession>
<evidence type="ECO:0000256" key="1">
    <source>
        <dbReference type="SAM" id="Phobius"/>
    </source>
</evidence>
<keyword evidence="1" id="KW-0472">Membrane</keyword>
<feature type="transmembrane region" description="Helical" evidence="1">
    <location>
        <begin position="170"/>
        <end position="189"/>
    </location>
</feature>
<evidence type="ECO:0000313" key="3">
    <source>
        <dbReference type="Proteomes" id="UP000025171"/>
    </source>
</evidence>
<keyword evidence="1" id="KW-1133">Transmembrane helix</keyword>
<name>A0A059FN54_9PROT</name>
<feature type="transmembrane region" description="Helical" evidence="1">
    <location>
        <begin position="52"/>
        <end position="71"/>
    </location>
</feature>
<protein>
    <submittedName>
        <fullName evidence="2">Transferase</fullName>
    </submittedName>
</protein>
<organism evidence="2 3">
    <name type="scientific">Hyphomonas johnsonii MHS-2</name>
    <dbReference type="NCBI Taxonomy" id="1280950"/>
    <lineage>
        <taxon>Bacteria</taxon>
        <taxon>Pseudomonadati</taxon>
        <taxon>Pseudomonadota</taxon>
        <taxon>Alphaproteobacteria</taxon>
        <taxon>Hyphomonadales</taxon>
        <taxon>Hyphomonadaceae</taxon>
        <taxon>Hyphomonas</taxon>
    </lineage>
</organism>
<dbReference type="RefSeq" id="WP_156945519.1">
    <property type="nucleotide sequence ID" value="NZ_ARYK01000004.1"/>
</dbReference>
<dbReference type="AlphaFoldDB" id="A0A059FN54"/>
<feature type="transmembrane region" description="Helical" evidence="1">
    <location>
        <begin position="284"/>
        <end position="308"/>
    </location>
</feature>
<keyword evidence="1" id="KW-0812">Transmembrane</keyword>
<feature type="transmembrane region" description="Helical" evidence="1">
    <location>
        <begin position="233"/>
        <end position="259"/>
    </location>
</feature>
<feature type="transmembrane region" description="Helical" evidence="1">
    <location>
        <begin position="78"/>
        <end position="98"/>
    </location>
</feature>
<proteinExistence type="predicted"/>
<feature type="transmembrane region" description="Helical" evidence="1">
    <location>
        <begin position="110"/>
        <end position="130"/>
    </location>
</feature>
<dbReference type="OrthoDB" id="8477963at2"/>
<dbReference type="GO" id="GO:0016740">
    <property type="term" value="F:transferase activity"/>
    <property type="evidence" value="ECO:0007669"/>
    <property type="project" value="UniProtKB-KW"/>
</dbReference>
<feature type="transmembrane region" description="Helical" evidence="1">
    <location>
        <begin position="142"/>
        <end position="164"/>
    </location>
</feature>
<feature type="transmembrane region" description="Helical" evidence="1">
    <location>
        <begin position="20"/>
        <end position="40"/>
    </location>
</feature>
<keyword evidence="3" id="KW-1185">Reference proteome</keyword>
<dbReference type="PATRIC" id="fig|1280950.3.peg.1747"/>
<gene>
    <name evidence="2" type="ORF">HJO_08724</name>
</gene>
<keyword evidence="2" id="KW-0808">Transferase</keyword>
<dbReference type="STRING" id="1280950.HJO_08724"/>
<dbReference type="EMBL" id="ARYK01000004">
    <property type="protein sequence ID" value="KCZ92105.1"/>
    <property type="molecule type" value="Genomic_DNA"/>
</dbReference>
<dbReference type="Proteomes" id="UP000025171">
    <property type="component" value="Unassembled WGS sequence"/>
</dbReference>
<evidence type="ECO:0000313" key="2">
    <source>
        <dbReference type="EMBL" id="KCZ92105.1"/>
    </source>
</evidence>
<sequence>MRQELRIHNVETIAKTLKSLSFVGYLCANLGFALLFVMMVNAWDMRASTEGVQLNLLICSVAAIGYTFTFIAWKRNTIVWRIAAGAIFALMLALIWAIEVYFQDAIYSFYPSSILFFCAGALILLGHSWLSAKRIVVRTSSIILVLISISYIILTVAEAALWGMPVEGTPPSMIVLTLVSAPIVIYYTWRILAASRAVWSDAFARLSDTYESNPEAAPPVANFVPRYARKSHLVYRIIGGLCGAVAVFAIGFGIFVLYITPLSYEDLYYASFGPNDDALNSGGIYSGVTYSVVAILLLPLMVLATFPLRYVAYAIFRLDIDNILKSDNRAPTVYLRMFGDDKLRMNERFFSLSKFITQSYRVRRLDELLCEYAWYVGPVMAVQNPADPSLNTRGPVMEKMSQNGWQDRIEQLLDKANLVVLQLNLSDGVAWEFQKCLSQPVLSKTIFVFGLQKEDVRLKIVESFISHADIDATRIADPEKLIAARFLDNGWVLVFSGKRTKYDFLAALQALLNPALLKTR</sequence>